<evidence type="ECO:0000256" key="1">
    <source>
        <dbReference type="ARBA" id="ARBA00009497"/>
    </source>
</evidence>
<dbReference type="InterPro" id="IPR009078">
    <property type="entry name" value="Ferritin-like_SF"/>
</dbReference>
<sequence>MKDLVVTRRRRQAPLVTPNSLGAEARKDLSAALNQVLADVFALYLKTKNFHWHMWGPLFPSYHALLDEQSSQLLAMTDALAERVRKLGGSTLHSIGHIARLQRLADNDADLVQPSGMLAELCDDNQRLADWLRAVHELCDEHGDVASASLLENWLDETEQRAWFLFECGRT</sequence>
<evidence type="ECO:0000256" key="2">
    <source>
        <dbReference type="RuleBase" id="RU003875"/>
    </source>
</evidence>
<proteinExistence type="inferred from homology"/>
<dbReference type="InterPro" id="IPR002177">
    <property type="entry name" value="DPS_DNA-bd"/>
</dbReference>
<dbReference type="InterPro" id="IPR008331">
    <property type="entry name" value="Ferritin_DPS_dom"/>
</dbReference>
<gene>
    <name evidence="4" type="ORF">ABDB84_03195</name>
</gene>
<comment type="caution">
    <text evidence="4">The sequence shown here is derived from an EMBL/GenBank/DDBJ whole genome shotgun (WGS) entry which is preliminary data.</text>
</comment>
<feature type="domain" description="Ferritin/DPS" evidence="3">
    <location>
        <begin position="31"/>
        <end position="165"/>
    </location>
</feature>
<dbReference type="CDD" id="cd01043">
    <property type="entry name" value="DPS"/>
    <property type="match status" value="1"/>
</dbReference>
<dbReference type="SUPFAM" id="SSF47240">
    <property type="entry name" value="Ferritin-like"/>
    <property type="match status" value="1"/>
</dbReference>
<dbReference type="PANTHER" id="PTHR42932:SF3">
    <property type="entry name" value="DNA PROTECTION DURING STARVATION PROTEIN"/>
    <property type="match status" value="1"/>
</dbReference>
<evidence type="ECO:0000313" key="5">
    <source>
        <dbReference type="Proteomes" id="UP001410394"/>
    </source>
</evidence>
<organism evidence="4 5">
    <name type="scientific">Uliginosibacterium sediminicola</name>
    <dbReference type="NCBI Taxonomy" id="2024550"/>
    <lineage>
        <taxon>Bacteria</taxon>
        <taxon>Pseudomonadati</taxon>
        <taxon>Pseudomonadota</taxon>
        <taxon>Betaproteobacteria</taxon>
        <taxon>Rhodocyclales</taxon>
        <taxon>Zoogloeaceae</taxon>
        <taxon>Uliginosibacterium</taxon>
    </lineage>
</organism>
<dbReference type="RefSeq" id="WP_345918234.1">
    <property type="nucleotide sequence ID" value="NZ_JBDIVE010000001.1"/>
</dbReference>
<protein>
    <submittedName>
        <fullName evidence="4">DNA starvation/stationary phase protection protein</fullName>
    </submittedName>
</protein>
<evidence type="ECO:0000313" key="4">
    <source>
        <dbReference type="EMBL" id="MEN3067469.1"/>
    </source>
</evidence>
<keyword evidence="5" id="KW-1185">Reference proteome</keyword>
<reference evidence="4 5" key="1">
    <citation type="journal article" date="2018" name="Int. J. Syst. Evol. Microbiol.">
        <title>Uliginosibacterium sediminicola sp. nov., isolated from freshwater sediment.</title>
        <authorList>
            <person name="Hwang W.M."/>
            <person name="Kim S.M."/>
            <person name="Kang K."/>
            <person name="Ahn T.Y."/>
        </authorList>
    </citation>
    <scope>NUCLEOTIDE SEQUENCE [LARGE SCALE GENOMIC DNA]</scope>
    <source>
        <strain evidence="4 5">M1-21</strain>
    </source>
</reference>
<evidence type="ECO:0000259" key="3">
    <source>
        <dbReference type="Pfam" id="PF00210"/>
    </source>
</evidence>
<dbReference type="PANTHER" id="PTHR42932">
    <property type="entry name" value="GENERAL STRESS PROTEIN 20U"/>
    <property type="match status" value="1"/>
</dbReference>
<dbReference type="EMBL" id="JBDIVE010000001">
    <property type="protein sequence ID" value="MEN3067469.1"/>
    <property type="molecule type" value="Genomic_DNA"/>
</dbReference>
<dbReference type="PRINTS" id="PR01346">
    <property type="entry name" value="HELNAPAPROT"/>
</dbReference>
<dbReference type="InterPro" id="IPR012347">
    <property type="entry name" value="Ferritin-like"/>
</dbReference>
<dbReference type="Pfam" id="PF00210">
    <property type="entry name" value="Ferritin"/>
    <property type="match status" value="1"/>
</dbReference>
<dbReference type="Proteomes" id="UP001410394">
    <property type="component" value="Unassembled WGS sequence"/>
</dbReference>
<dbReference type="Gene3D" id="1.20.1260.10">
    <property type="match status" value="1"/>
</dbReference>
<comment type="similarity">
    <text evidence="1 2">Belongs to the Dps family.</text>
</comment>
<dbReference type="PIRSF" id="PIRSF005900">
    <property type="entry name" value="Dps"/>
    <property type="match status" value="1"/>
</dbReference>
<accession>A0ABU9YUT5</accession>
<name>A0ABU9YUT5_9RHOO</name>